<evidence type="ECO:0000256" key="6">
    <source>
        <dbReference type="ARBA" id="ARBA00023180"/>
    </source>
</evidence>
<feature type="non-terminal residue" evidence="9">
    <location>
        <position position="1"/>
    </location>
</feature>
<evidence type="ECO:0000256" key="4">
    <source>
        <dbReference type="ARBA" id="ARBA00022737"/>
    </source>
</evidence>
<evidence type="ECO:0000256" key="1">
    <source>
        <dbReference type="ARBA" id="ARBA00004613"/>
    </source>
</evidence>
<dbReference type="GO" id="GO:0031638">
    <property type="term" value="P:zymogen activation"/>
    <property type="evidence" value="ECO:0007669"/>
    <property type="project" value="TreeGrafter"/>
</dbReference>
<dbReference type="InterPro" id="IPR001190">
    <property type="entry name" value="SRCR"/>
</dbReference>
<dbReference type="GO" id="GO:0005886">
    <property type="term" value="C:plasma membrane"/>
    <property type="evidence" value="ECO:0007669"/>
    <property type="project" value="TreeGrafter"/>
</dbReference>
<dbReference type="PANTHER" id="PTHR48071">
    <property type="entry name" value="SRCR DOMAIN-CONTAINING PROTEIN"/>
    <property type="match status" value="1"/>
</dbReference>
<feature type="domain" description="SRCR" evidence="8">
    <location>
        <begin position="54"/>
        <end position="154"/>
    </location>
</feature>
<evidence type="ECO:0000313" key="9">
    <source>
        <dbReference type="EMBL" id="NWI94926.1"/>
    </source>
</evidence>
<dbReference type="InterPro" id="IPR036772">
    <property type="entry name" value="SRCR-like_dom_sf"/>
</dbReference>
<feature type="disulfide bond" evidence="7">
    <location>
        <begin position="13"/>
        <end position="23"/>
    </location>
</feature>
<proteinExistence type="predicted"/>
<sequence length="154" mass="16236">RGQGPIWLDEVECGGHESSLPECPAKAWGDNNCFHGEDAGVVCSGADLSGHAQVRLADGPHRCAGRVEVFRAGQWGTVCDDTWDMAAATVVCRHLSCGAAIAATPRARFGKGSGPIWLDRVTCDGSEGHLDECRHRGWGVHSCDHVEDAGAVCA</sequence>
<keyword evidence="10" id="KW-1185">Reference proteome</keyword>
<dbReference type="FunFam" id="3.10.250.10:FF:000001">
    <property type="entry name" value="Lysyl oxidase 4 isoform X1"/>
    <property type="match status" value="1"/>
</dbReference>
<name>A0A851FJW8_PITSO</name>
<dbReference type="Proteomes" id="UP000633448">
    <property type="component" value="Unassembled WGS sequence"/>
</dbReference>
<protein>
    <submittedName>
        <fullName evidence="9">C163A protein</fullName>
    </submittedName>
</protein>
<evidence type="ECO:0000256" key="3">
    <source>
        <dbReference type="ARBA" id="ARBA00022729"/>
    </source>
</evidence>
<feature type="domain" description="SRCR" evidence="8">
    <location>
        <begin position="1"/>
        <end position="44"/>
    </location>
</feature>
<dbReference type="PROSITE" id="PS50287">
    <property type="entry name" value="SRCR_2"/>
    <property type="match status" value="2"/>
</dbReference>
<evidence type="ECO:0000256" key="2">
    <source>
        <dbReference type="ARBA" id="ARBA00022525"/>
    </source>
</evidence>
<comment type="caution">
    <text evidence="9">The sequence shown here is derived from an EMBL/GenBank/DDBJ whole genome shotgun (WGS) entry which is preliminary data.</text>
</comment>
<keyword evidence="4" id="KW-0677">Repeat</keyword>
<feature type="non-terminal residue" evidence="9">
    <location>
        <position position="154"/>
    </location>
</feature>
<gene>
    <name evidence="9" type="primary">Cd163_0</name>
    <name evidence="9" type="ORF">PITSOR_R12515</name>
</gene>
<dbReference type="GO" id="GO:0005615">
    <property type="term" value="C:extracellular space"/>
    <property type="evidence" value="ECO:0007669"/>
    <property type="project" value="TreeGrafter"/>
</dbReference>
<dbReference type="PRINTS" id="PR00258">
    <property type="entry name" value="SPERACTRCPTR"/>
</dbReference>
<dbReference type="Pfam" id="PF00530">
    <property type="entry name" value="SRCR"/>
    <property type="match status" value="2"/>
</dbReference>
<keyword evidence="2" id="KW-0964">Secreted</keyword>
<evidence type="ECO:0000256" key="7">
    <source>
        <dbReference type="PROSITE-ProRule" id="PRU00196"/>
    </source>
</evidence>
<evidence type="ECO:0000313" key="10">
    <source>
        <dbReference type="Proteomes" id="UP000633448"/>
    </source>
</evidence>
<comment type="caution">
    <text evidence="7">Lacks conserved residue(s) required for the propagation of feature annotation.</text>
</comment>
<keyword evidence="6" id="KW-0325">Glycoprotein</keyword>
<evidence type="ECO:0000256" key="5">
    <source>
        <dbReference type="ARBA" id="ARBA00023157"/>
    </source>
</evidence>
<feature type="disulfide bond" evidence="7">
    <location>
        <begin position="92"/>
        <end position="153"/>
    </location>
</feature>
<dbReference type="OrthoDB" id="536948at2759"/>
<dbReference type="EMBL" id="WEKX01022859">
    <property type="protein sequence ID" value="NWI94926.1"/>
    <property type="molecule type" value="Genomic_DNA"/>
</dbReference>
<reference evidence="9" key="1">
    <citation type="submission" date="2019-10" db="EMBL/GenBank/DDBJ databases">
        <title>Bird 10,000 Genomes (B10K) Project - Family phase.</title>
        <authorList>
            <person name="Zhang G."/>
        </authorList>
    </citation>
    <scope>NUCLEOTIDE SEQUENCE</scope>
    <source>
        <strain evidence="9">B10K-DU-002-53</strain>
        <tissue evidence="9">Muscle</tissue>
    </source>
</reference>
<dbReference type="SMART" id="SM00202">
    <property type="entry name" value="SR"/>
    <property type="match status" value="1"/>
</dbReference>
<keyword evidence="5 7" id="KW-1015">Disulfide bond</keyword>
<evidence type="ECO:0000259" key="8">
    <source>
        <dbReference type="PROSITE" id="PS50287"/>
    </source>
</evidence>
<dbReference type="SUPFAM" id="SSF56487">
    <property type="entry name" value="SRCR-like"/>
    <property type="match status" value="2"/>
</dbReference>
<feature type="disulfide bond" evidence="7">
    <location>
        <begin position="79"/>
        <end position="143"/>
    </location>
</feature>
<dbReference type="Gene3D" id="3.10.250.10">
    <property type="entry name" value="SRCR-like domain"/>
    <property type="match status" value="2"/>
</dbReference>
<accession>A0A851FJW8</accession>
<dbReference type="GO" id="GO:0004252">
    <property type="term" value="F:serine-type endopeptidase activity"/>
    <property type="evidence" value="ECO:0007669"/>
    <property type="project" value="TreeGrafter"/>
</dbReference>
<dbReference type="PANTHER" id="PTHR48071:SF15">
    <property type="entry name" value="SRCR DOMAIN-CONTAINING PROTEIN"/>
    <property type="match status" value="1"/>
</dbReference>
<organism evidence="9 10">
    <name type="scientific">Pitta sordida</name>
    <name type="common">Hooded pitta</name>
    <dbReference type="NCBI Taxonomy" id="9163"/>
    <lineage>
        <taxon>Eukaryota</taxon>
        <taxon>Metazoa</taxon>
        <taxon>Chordata</taxon>
        <taxon>Craniata</taxon>
        <taxon>Vertebrata</taxon>
        <taxon>Euteleostomi</taxon>
        <taxon>Archelosauria</taxon>
        <taxon>Archosauria</taxon>
        <taxon>Dinosauria</taxon>
        <taxon>Saurischia</taxon>
        <taxon>Theropoda</taxon>
        <taxon>Coelurosauria</taxon>
        <taxon>Aves</taxon>
        <taxon>Neognathae</taxon>
        <taxon>Neoaves</taxon>
        <taxon>Telluraves</taxon>
        <taxon>Australaves</taxon>
        <taxon>Passeriformes</taxon>
        <taxon>Pittidae</taxon>
        <taxon>Pitta</taxon>
    </lineage>
</organism>
<feature type="disulfide bond" evidence="7">
    <location>
        <begin position="123"/>
        <end position="133"/>
    </location>
</feature>
<comment type="subcellular location">
    <subcellularLocation>
        <location evidence="1">Secreted</location>
    </subcellularLocation>
</comment>
<dbReference type="AlphaFoldDB" id="A0A851FJW8"/>
<keyword evidence="3" id="KW-0732">Signal</keyword>